<evidence type="ECO:0000313" key="1">
    <source>
        <dbReference type="EMBL" id="OCQ20813.1"/>
    </source>
</evidence>
<name>A0A1C0TPG4_9GAMM</name>
<protein>
    <submittedName>
        <fullName evidence="1">Uncharacterized protein</fullName>
    </submittedName>
</protein>
<comment type="caution">
    <text evidence="1">The sequence shown here is derived from an EMBL/GenBank/DDBJ whole genome shotgun (WGS) entry which is preliminary data.</text>
</comment>
<evidence type="ECO:0000313" key="2">
    <source>
        <dbReference type="Proteomes" id="UP000093366"/>
    </source>
</evidence>
<dbReference type="OrthoDB" id="1736849at2"/>
<dbReference type="Proteomes" id="UP000093366">
    <property type="component" value="Unassembled WGS sequence"/>
</dbReference>
<dbReference type="RefSeq" id="WP_065790995.1">
    <property type="nucleotide sequence ID" value="NZ_MAUJ01000004.1"/>
</dbReference>
<organism evidence="1 2">
    <name type="scientific">Pseudoalteromonas luteoviolacea</name>
    <dbReference type="NCBI Taxonomy" id="43657"/>
    <lineage>
        <taxon>Bacteria</taxon>
        <taxon>Pseudomonadati</taxon>
        <taxon>Pseudomonadota</taxon>
        <taxon>Gammaproteobacteria</taxon>
        <taxon>Alteromonadales</taxon>
        <taxon>Pseudoalteromonadaceae</taxon>
        <taxon>Pseudoalteromonas</taxon>
    </lineage>
</organism>
<gene>
    <name evidence="1" type="ORF">A7985_13515</name>
</gene>
<proteinExistence type="predicted"/>
<dbReference type="AlphaFoldDB" id="A0A1C0TPG4"/>
<dbReference type="EMBL" id="MAUJ01000004">
    <property type="protein sequence ID" value="OCQ20813.1"/>
    <property type="molecule type" value="Genomic_DNA"/>
</dbReference>
<reference evidence="2" key="1">
    <citation type="submission" date="2016-07" db="EMBL/GenBank/DDBJ databases">
        <authorList>
            <person name="Florea S."/>
            <person name="Webb J.S."/>
            <person name="Jaromczyk J."/>
            <person name="Schardl C.L."/>
        </authorList>
    </citation>
    <scope>NUCLEOTIDE SEQUENCE [LARGE SCALE GENOMIC DNA]</scope>
    <source>
        <strain evidence="2">IPB1</strain>
    </source>
</reference>
<accession>A0A1C0TPG4</accession>
<sequence length="640" mass="69781">MPEKVQFIGYAINTGPIKVGSKKQYLGLADEVEDYTARVALLKTVFDKAAASSKVDADATKVLVIPEFFFRGQNGAYKLSTVNGHGDPKKKGSRGLVGELQELVKDKKWDKWVFVFGSVIAYNAATKSKSVQVSDIIMPFYKPTDTTKLNVDKPVDNNNFTVEEFFRLIVLTTELKVALAKDNQTKLLGNLDSLAKLTATNLIRKEAIGNVEVKRVADAVNTECTRDVFTKVIDSKSQQKYAKKYPFDWTFSEDKSKALDAYNISLIIEGGFEQIDQGFKNTHIAMKKYKSPIDFIKKKDVDNSVAGLYKGNVADVIADLKGGNDDEVSHIDPWHLLKYTENADNIISKVDVDTASENYKALNNAKDYGETTSTKRSWVFFTKQVTGFNDAAENLDPLGFFKVKNLTFAIDLCLDHAKGVSKAIINGLNDNEMKVVIDKVLPKASQTLVQGATAGVDIHLVPSCGLSISASGNVAKTNGYIFNCDGLNYKYEKHTNIKPGDTFRLDIKGGLLDTGGYKSMANTSTTLGMAHTGLMKVTNLDMGLTNKSTFAPVNTQTDMHQEPMAITEISLSGSPIKAVVSGGSPLSTITVDTLFNQGSTTKSLGNLPTYSHLNVLGTINDVKKAGCPGGALHIYKTVTI</sequence>